<keyword evidence="9" id="KW-1185">Reference proteome</keyword>
<feature type="transmembrane region" description="Helical" evidence="7">
    <location>
        <begin position="6"/>
        <end position="25"/>
    </location>
</feature>
<evidence type="ECO:0000313" key="8">
    <source>
        <dbReference type="EMBL" id="QJR37525.1"/>
    </source>
</evidence>
<evidence type="ECO:0000256" key="5">
    <source>
        <dbReference type="ARBA" id="ARBA00022989"/>
    </source>
</evidence>
<feature type="transmembrane region" description="Helical" evidence="7">
    <location>
        <begin position="32"/>
        <end position="51"/>
    </location>
</feature>
<dbReference type="PANTHER" id="PTHR33884">
    <property type="entry name" value="UPF0410 PROTEIN YMGE"/>
    <property type="match status" value="1"/>
</dbReference>
<comment type="subcellular location">
    <subcellularLocation>
        <location evidence="1">Cell membrane</location>
        <topology evidence="1">Multi-pass membrane protein</topology>
    </subcellularLocation>
</comment>
<dbReference type="Pfam" id="PF04226">
    <property type="entry name" value="Transgly_assoc"/>
    <property type="match status" value="1"/>
</dbReference>
<dbReference type="InterPro" id="IPR007341">
    <property type="entry name" value="Transgly_assoc"/>
</dbReference>
<evidence type="ECO:0000256" key="3">
    <source>
        <dbReference type="ARBA" id="ARBA00022475"/>
    </source>
</evidence>
<dbReference type="EMBL" id="CP053085">
    <property type="protein sequence ID" value="QJR37525.1"/>
    <property type="molecule type" value="Genomic_DNA"/>
</dbReference>
<keyword evidence="6 7" id="KW-0472">Membrane</keyword>
<evidence type="ECO:0000256" key="4">
    <source>
        <dbReference type="ARBA" id="ARBA00022692"/>
    </source>
</evidence>
<dbReference type="GO" id="GO:0005886">
    <property type="term" value="C:plasma membrane"/>
    <property type="evidence" value="ECO:0007669"/>
    <property type="project" value="UniProtKB-SubCell"/>
</dbReference>
<dbReference type="PANTHER" id="PTHR33884:SF3">
    <property type="entry name" value="UPF0410 PROTEIN YMGE"/>
    <property type="match status" value="1"/>
</dbReference>
<organism evidence="8 9">
    <name type="scientific">Gemmatimonas groenlandica</name>
    <dbReference type="NCBI Taxonomy" id="2732249"/>
    <lineage>
        <taxon>Bacteria</taxon>
        <taxon>Pseudomonadati</taxon>
        <taxon>Gemmatimonadota</taxon>
        <taxon>Gemmatimonadia</taxon>
        <taxon>Gemmatimonadales</taxon>
        <taxon>Gemmatimonadaceae</taxon>
        <taxon>Gemmatimonas</taxon>
    </lineage>
</organism>
<evidence type="ECO:0000256" key="2">
    <source>
        <dbReference type="ARBA" id="ARBA00011006"/>
    </source>
</evidence>
<sequence length="87" mass="8682">MDIVTWIVVGLVAGLLASAVVGGIGYGLIGDIIVGIVGAVLGGWLFATLGVSLPFSGIIATITVAFVGAVVLLLIIRALRPGPRGRS</sequence>
<accession>A0A6M4ITH9</accession>
<gene>
    <name evidence="8" type="ORF">HKW67_19405</name>
</gene>
<keyword evidence="5 7" id="KW-1133">Transmembrane helix</keyword>
<evidence type="ECO:0000256" key="6">
    <source>
        <dbReference type="ARBA" id="ARBA00023136"/>
    </source>
</evidence>
<dbReference type="RefSeq" id="WP_171226960.1">
    <property type="nucleotide sequence ID" value="NZ_CP053085.1"/>
</dbReference>
<reference evidence="8 9" key="1">
    <citation type="submission" date="2020-05" db="EMBL/GenBank/DDBJ databases">
        <title>Complete genome sequence of Gemmatimonas greenlandica TET16.</title>
        <authorList>
            <person name="Zeng Y."/>
        </authorList>
    </citation>
    <scope>NUCLEOTIDE SEQUENCE [LARGE SCALE GENOMIC DNA]</scope>
    <source>
        <strain evidence="8 9">TET16</strain>
    </source>
</reference>
<evidence type="ECO:0000256" key="1">
    <source>
        <dbReference type="ARBA" id="ARBA00004651"/>
    </source>
</evidence>
<evidence type="ECO:0000313" key="9">
    <source>
        <dbReference type="Proteomes" id="UP000500938"/>
    </source>
</evidence>
<keyword evidence="3" id="KW-1003">Cell membrane</keyword>
<feature type="transmembrane region" description="Helical" evidence="7">
    <location>
        <begin position="57"/>
        <end position="79"/>
    </location>
</feature>
<proteinExistence type="inferred from homology"/>
<protein>
    <submittedName>
        <fullName evidence="8">GlsB/YeaQ/YmgE family stress response membrane protein</fullName>
    </submittedName>
</protein>
<dbReference type="Proteomes" id="UP000500938">
    <property type="component" value="Chromosome"/>
</dbReference>
<dbReference type="AlphaFoldDB" id="A0A6M4ITH9"/>
<comment type="similarity">
    <text evidence="2">Belongs to the UPF0410 family.</text>
</comment>
<evidence type="ECO:0000256" key="7">
    <source>
        <dbReference type="SAM" id="Phobius"/>
    </source>
</evidence>
<dbReference type="KEGG" id="ggr:HKW67_19405"/>
<keyword evidence="4 7" id="KW-0812">Transmembrane</keyword>
<name>A0A6M4ITH9_9BACT</name>